<gene>
    <name evidence="7" type="ORF">S03H2_44551</name>
</gene>
<dbReference type="InterPro" id="IPR006963">
    <property type="entry name" value="Mopterin_OxRdtase_4Fe-4S_dom"/>
</dbReference>
<keyword evidence="5" id="KW-0411">Iron-sulfur</keyword>
<sequence>MNCDFALTVCPFCGCGCQLYLQVLNGEITGVVPCKTDEISEGKLCIKGRNAADFIYHPDRLKSPLVKRNGKFESTSWDEALDIVSGRLGEIKQLHGPDSISILSSAKCTNEENFLMMKFARAVVGTNNVDHCARLCHASTVLGLVNSFGSGAMTNSVPEVEGADC</sequence>
<evidence type="ECO:0000256" key="1">
    <source>
        <dbReference type="ARBA" id="ARBA00022485"/>
    </source>
</evidence>
<proteinExistence type="predicted"/>
<protein>
    <recommendedName>
        <fullName evidence="6">4Fe-4S Mo/W bis-MGD-type domain-containing protein</fullName>
    </recommendedName>
</protein>
<dbReference type="GO" id="GO:0016020">
    <property type="term" value="C:membrane"/>
    <property type="evidence" value="ECO:0007669"/>
    <property type="project" value="TreeGrafter"/>
</dbReference>
<dbReference type="Pfam" id="PF00384">
    <property type="entry name" value="Molybdopterin"/>
    <property type="match status" value="1"/>
</dbReference>
<name>X1I446_9ZZZZ</name>
<feature type="non-terminal residue" evidence="7">
    <location>
        <position position="165"/>
    </location>
</feature>
<evidence type="ECO:0000256" key="2">
    <source>
        <dbReference type="ARBA" id="ARBA00022723"/>
    </source>
</evidence>
<evidence type="ECO:0000256" key="4">
    <source>
        <dbReference type="ARBA" id="ARBA00023004"/>
    </source>
</evidence>
<dbReference type="InterPro" id="IPR006656">
    <property type="entry name" value="Mopterin_OxRdtase"/>
</dbReference>
<dbReference type="GO" id="GO:0003954">
    <property type="term" value="F:NADH dehydrogenase activity"/>
    <property type="evidence" value="ECO:0007669"/>
    <property type="project" value="TreeGrafter"/>
</dbReference>
<dbReference type="GO" id="GO:0051539">
    <property type="term" value="F:4 iron, 4 sulfur cluster binding"/>
    <property type="evidence" value="ECO:0007669"/>
    <property type="project" value="UniProtKB-KW"/>
</dbReference>
<keyword evidence="4" id="KW-0408">Iron</keyword>
<dbReference type="InterPro" id="IPR050123">
    <property type="entry name" value="Prok_molybdopt-oxidoreductase"/>
</dbReference>
<dbReference type="PANTHER" id="PTHR43105">
    <property type="entry name" value="RESPIRATORY NITRATE REDUCTASE"/>
    <property type="match status" value="1"/>
</dbReference>
<evidence type="ECO:0000256" key="3">
    <source>
        <dbReference type="ARBA" id="ARBA00023002"/>
    </source>
</evidence>
<keyword evidence="1" id="KW-0004">4Fe-4S</keyword>
<feature type="domain" description="4Fe-4S Mo/W bis-MGD-type" evidence="6">
    <location>
        <begin position="3"/>
        <end position="59"/>
    </location>
</feature>
<dbReference type="Gene3D" id="2.20.25.90">
    <property type="entry name" value="ADC-like domains"/>
    <property type="match status" value="1"/>
</dbReference>
<dbReference type="PROSITE" id="PS51669">
    <property type="entry name" value="4FE4S_MOW_BIS_MGD"/>
    <property type="match status" value="1"/>
</dbReference>
<evidence type="ECO:0000313" key="7">
    <source>
        <dbReference type="EMBL" id="GAH64065.1"/>
    </source>
</evidence>
<keyword evidence="2" id="KW-0479">Metal-binding</keyword>
<comment type="caution">
    <text evidence="7">The sequence shown here is derived from an EMBL/GenBank/DDBJ whole genome shotgun (WGS) entry which is preliminary data.</text>
</comment>
<dbReference type="Pfam" id="PF04879">
    <property type="entry name" value="Molybdop_Fe4S4"/>
    <property type="match status" value="1"/>
</dbReference>
<dbReference type="GO" id="GO:0022904">
    <property type="term" value="P:respiratory electron transport chain"/>
    <property type="evidence" value="ECO:0007669"/>
    <property type="project" value="TreeGrafter"/>
</dbReference>
<accession>X1I446</accession>
<keyword evidence="3" id="KW-0560">Oxidoreductase</keyword>
<dbReference type="SUPFAM" id="SSF53706">
    <property type="entry name" value="Formate dehydrogenase/DMSO reductase, domains 1-3"/>
    <property type="match status" value="1"/>
</dbReference>
<dbReference type="GO" id="GO:0046872">
    <property type="term" value="F:metal ion binding"/>
    <property type="evidence" value="ECO:0007669"/>
    <property type="project" value="UniProtKB-KW"/>
</dbReference>
<evidence type="ECO:0000256" key="5">
    <source>
        <dbReference type="ARBA" id="ARBA00023014"/>
    </source>
</evidence>
<reference evidence="7" key="1">
    <citation type="journal article" date="2014" name="Front. Microbiol.">
        <title>High frequency of phylogenetically diverse reductive dehalogenase-homologous genes in deep subseafloor sedimentary metagenomes.</title>
        <authorList>
            <person name="Kawai M."/>
            <person name="Futagami T."/>
            <person name="Toyoda A."/>
            <person name="Takaki Y."/>
            <person name="Nishi S."/>
            <person name="Hori S."/>
            <person name="Arai W."/>
            <person name="Tsubouchi T."/>
            <person name="Morono Y."/>
            <person name="Uchiyama I."/>
            <person name="Ito T."/>
            <person name="Fujiyama A."/>
            <person name="Inagaki F."/>
            <person name="Takami H."/>
        </authorList>
    </citation>
    <scope>NUCLEOTIDE SEQUENCE</scope>
    <source>
        <strain evidence="7">Expedition CK06-06</strain>
    </source>
</reference>
<organism evidence="7">
    <name type="scientific">marine sediment metagenome</name>
    <dbReference type="NCBI Taxonomy" id="412755"/>
    <lineage>
        <taxon>unclassified sequences</taxon>
        <taxon>metagenomes</taxon>
        <taxon>ecological metagenomes</taxon>
    </lineage>
</organism>
<dbReference type="AlphaFoldDB" id="X1I446"/>
<evidence type="ECO:0000259" key="6">
    <source>
        <dbReference type="PROSITE" id="PS51669"/>
    </source>
</evidence>
<dbReference type="Gene3D" id="3.40.50.740">
    <property type="match status" value="1"/>
</dbReference>
<dbReference type="PANTHER" id="PTHR43105:SF14">
    <property type="entry name" value="FORMATE DEHYDROGENASE H"/>
    <property type="match status" value="1"/>
</dbReference>
<dbReference type="SMART" id="SM00926">
    <property type="entry name" value="Molybdop_Fe4S4"/>
    <property type="match status" value="1"/>
</dbReference>
<dbReference type="EMBL" id="BARU01027864">
    <property type="protein sequence ID" value="GAH64065.1"/>
    <property type="molecule type" value="Genomic_DNA"/>
</dbReference>